<organism evidence="1">
    <name type="scientific">Phakopsora pachyrhizi</name>
    <name type="common">Asian soybean rust disease fungus</name>
    <dbReference type="NCBI Taxonomy" id="170000"/>
    <lineage>
        <taxon>Eukaryota</taxon>
        <taxon>Fungi</taxon>
        <taxon>Dikarya</taxon>
        <taxon>Basidiomycota</taxon>
        <taxon>Pucciniomycotina</taxon>
        <taxon>Pucciniomycetes</taxon>
        <taxon>Pucciniales</taxon>
        <taxon>Phakopsoraceae</taxon>
        <taxon>Phakopsora</taxon>
    </lineage>
</organism>
<accession>A0A0S1MJB7</accession>
<dbReference type="EMBL" id="KT246888">
    <property type="protein sequence ID" value="ALL40979.1"/>
    <property type="molecule type" value="mRNA"/>
</dbReference>
<reference evidence="1" key="1">
    <citation type="submission" date="2015-07" db="EMBL/GenBank/DDBJ databases">
        <title>Elucidating the P. pachyrhizi secretome and potential effectors.</title>
        <authorList>
            <person name="de Carvalho M.C.C.G."/>
            <person name="Nascimento L.C."/>
            <person name="Darben L.M."/>
            <person name="Polizel-Podanosqui A.M."/>
            <person name="Lopes-Caitar V.S."/>
            <person name="Rocha C.S."/>
            <person name="Qi M."/>
            <person name="Carazolle M."/>
            <person name="Kuwahara M.K."/>
            <person name="Pereira G.A.G."/>
            <person name="Abdelnoor R.V."/>
            <person name="Whitham S.A."/>
            <person name="Marcelino-Guimaraes F.C."/>
        </authorList>
    </citation>
    <scope>NUCLEOTIDE SEQUENCE</scope>
</reference>
<proteinExistence type="evidence at transcript level"/>
<dbReference type="AlphaFoldDB" id="A0A0S1MJB7"/>
<sequence length="36" mass="3837">MLRNVVAICVVSVAPVICEIVASVDLCLFMTTKNSP</sequence>
<protein>
    <submittedName>
        <fullName evidence="1">Uncharacterized protein</fullName>
    </submittedName>
</protein>
<evidence type="ECO:0000313" key="1">
    <source>
        <dbReference type="EMBL" id="ALL40979.1"/>
    </source>
</evidence>
<name>A0A0S1MJB7_PHAPC</name>